<dbReference type="InterPro" id="IPR041095">
    <property type="entry name" value="EFG_II"/>
</dbReference>
<dbReference type="InterPro" id="IPR020568">
    <property type="entry name" value="Ribosomal_Su5_D2-typ_SF"/>
</dbReference>
<evidence type="ECO:0000256" key="3">
    <source>
        <dbReference type="ARBA" id="ARBA00023134"/>
    </source>
</evidence>
<dbReference type="InterPro" id="IPR035647">
    <property type="entry name" value="EFG_III/V"/>
</dbReference>
<dbReference type="Gene3D" id="3.40.50.300">
    <property type="entry name" value="P-loop containing nucleotide triphosphate hydrolases"/>
    <property type="match status" value="1"/>
</dbReference>
<dbReference type="SUPFAM" id="SSF50447">
    <property type="entry name" value="Translation proteins"/>
    <property type="match status" value="1"/>
</dbReference>
<reference evidence="6" key="1">
    <citation type="submission" date="2021-01" db="EMBL/GenBank/DDBJ databases">
        <title>Whole genome shotgun sequence of Rhizocola hellebori NBRC 109834.</title>
        <authorList>
            <person name="Komaki H."/>
            <person name="Tamura T."/>
        </authorList>
    </citation>
    <scope>NUCLEOTIDE SEQUENCE</scope>
    <source>
        <strain evidence="6">NBRC 109834</strain>
    </source>
</reference>
<protein>
    <submittedName>
        <fullName evidence="6">Tetracycline resistance protein, tetM/tetO subfamily</fullName>
    </submittedName>
</protein>
<dbReference type="InterPro" id="IPR000640">
    <property type="entry name" value="EFG_V-like"/>
</dbReference>
<dbReference type="PANTHER" id="PTHR43261">
    <property type="entry name" value="TRANSLATION ELONGATION FACTOR G-RELATED"/>
    <property type="match status" value="1"/>
</dbReference>
<dbReference type="SUPFAM" id="SSF54980">
    <property type="entry name" value="EF-G C-terminal domain-like"/>
    <property type="match status" value="2"/>
</dbReference>
<gene>
    <name evidence="6" type="ORF">Rhe02_97240</name>
</gene>
<dbReference type="NCBIfam" id="TIGR00231">
    <property type="entry name" value="small_GTP"/>
    <property type="match status" value="1"/>
</dbReference>
<dbReference type="PRINTS" id="PR01037">
    <property type="entry name" value="TCRTETOQM"/>
</dbReference>
<evidence type="ECO:0000256" key="4">
    <source>
        <dbReference type="SAM" id="MobiDB-lite"/>
    </source>
</evidence>
<dbReference type="Gene3D" id="3.30.230.10">
    <property type="match status" value="1"/>
</dbReference>
<keyword evidence="3" id="KW-0342">GTP-binding</keyword>
<dbReference type="PROSITE" id="PS51722">
    <property type="entry name" value="G_TR_2"/>
    <property type="match status" value="1"/>
</dbReference>
<dbReference type="Pfam" id="PF14492">
    <property type="entry name" value="EFG_III"/>
    <property type="match status" value="1"/>
</dbReference>
<proteinExistence type="predicted"/>
<dbReference type="GO" id="GO:0032790">
    <property type="term" value="P:ribosome disassembly"/>
    <property type="evidence" value="ECO:0007669"/>
    <property type="project" value="TreeGrafter"/>
</dbReference>
<dbReference type="InterPro" id="IPR000795">
    <property type="entry name" value="T_Tr_GTP-bd_dom"/>
</dbReference>
<dbReference type="InterPro" id="IPR009000">
    <property type="entry name" value="Transl_B-barrel_sf"/>
</dbReference>
<dbReference type="InterPro" id="IPR027417">
    <property type="entry name" value="P-loop_NTPase"/>
</dbReference>
<dbReference type="SUPFAM" id="SSF54211">
    <property type="entry name" value="Ribosomal protein S5 domain 2-like"/>
    <property type="match status" value="1"/>
</dbReference>
<dbReference type="InterPro" id="IPR005225">
    <property type="entry name" value="Small_GTP-bd"/>
</dbReference>
<name>A0A8J3QKB1_9ACTN</name>
<accession>A0A8J3QKB1</accession>
<evidence type="ECO:0000313" key="7">
    <source>
        <dbReference type="Proteomes" id="UP000612899"/>
    </source>
</evidence>
<organism evidence="6 7">
    <name type="scientific">Rhizocola hellebori</name>
    <dbReference type="NCBI Taxonomy" id="1392758"/>
    <lineage>
        <taxon>Bacteria</taxon>
        <taxon>Bacillati</taxon>
        <taxon>Actinomycetota</taxon>
        <taxon>Actinomycetes</taxon>
        <taxon>Micromonosporales</taxon>
        <taxon>Micromonosporaceae</taxon>
        <taxon>Rhizocola</taxon>
    </lineage>
</organism>
<dbReference type="GO" id="GO:0006412">
    <property type="term" value="P:translation"/>
    <property type="evidence" value="ECO:0007669"/>
    <property type="project" value="UniProtKB-KW"/>
</dbReference>
<dbReference type="PANTHER" id="PTHR43261:SF1">
    <property type="entry name" value="RIBOSOME-RELEASING FACTOR 2, MITOCHONDRIAL"/>
    <property type="match status" value="1"/>
</dbReference>
<keyword evidence="2" id="KW-0648">Protein biosynthesis</keyword>
<dbReference type="Pfam" id="PF03764">
    <property type="entry name" value="EFG_IV"/>
    <property type="match status" value="1"/>
</dbReference>
<dbReference type="Pfam" id="PF00009">
    <property type="entry name" value="GTP_EFTU"/>
    <property type="match status" value="1"/>
</dbReference>
<dbReference type="SUPFAM" id="SSF52540">
    <property type="entry name" value="P-loop containing nucleoside triphosphate hydrolases"/>
    <property type="match status" value="1"/>
</dbReference>
<dbReference type="InterPro" id="IPR031157">
    <property type="entry name" value="G_TR_CS"/>
</dbReference>
<evidence type="ECO:0000256" key="1">
    <source>
        <dbReference type="ARBA" id="ARBA00022741"/>
    </source>
</evidence>
<evidence type="ECO:0000313" key="6">
    <source>
        <dbReference type="EMBL" id="GIH11657.1"/>
    </source>
</evidence>
<dbReference type="PROSITE" id="PS00301">
    <property type="entry name" value="G_TR_1"/>
    <property type="match status" value="1"/>
</dbReference>
<dbReference type="Gene3D" id="2.40.30.10">
    <property type="entry name" value="Translation factors"/>
    <property type="match status" value="1"/>
</dbReference>
<evidence type="ECO:0000256" key="2">
    <source>
        <dbReference type="ARBA" id="ARBA00022917"/>
    </source>
</evidence>
<dbReference type="PRINTS" id="PR00315">
    <property type="entry name" value="ELONGATNFCT"/>
</dbReference>
<dbReference type="GO" id="GO:0003924">
    <property type="term" value="F:GTPase activity"/>
    <property type="evidence" value="ECO:0007669"/>
    <property type="project" value="InterPro"/>
</dbReference>
<dbReference type="AlphaFoldDB" id="A0A8J3QKB1"/>
<evidence type="ECO:0000259" key="5">
    <source>
        <dbReference type="PROSITE" id="PS51722"/>
    </source>
</evidence>
<dbReference type="Pfam" id="PF00679">
    <property type="entry name" value="EFG_C"/>
    <property type="match status" value="1"/>
</dbReference>
<comment type="caution">
    <text evidence="6">The sequence shown here is derived from an EMBL/GenBank/DDBJ whole genome shotgun (WGS) entry which is preliminary data.</text>
</comment>
<keyword evidence="1" id="KW-0547">Nucleotide-binding</keyword>
<dbReference type="Gene3D" id="3.30.70.870">
    <property type="entry name" value="Elongation Factor G (Translational Gtpase), domain 3"/>
    <property type="match status" value="1"/>
</dbReference>
<feature type="region of interest" description="Disordered" evidence="4">
    <location>
        <begin position="615"/>
        <end position="641"/>
    </location>
</feature>
<dbReference type="CDD" id="cd04168">
    <property type="entry name" value="TetM_like"/>
    <property type="match status" value="1"/>
</dbReference>
<dbReference type="Proteomes" id="UP000612899">
    <property type="component" value="Unassembled WGS sequence"/>
</dbReference>
<dbReference type="SMART" id="SM00889">
    <property type="entry name" value="EFG_IV"/>
    <property type="match status" value="1"/>
</dbReference>
<sequence length="641" mass="67937">MLRSTLNLGILAHVDAGKTTLSERLLYEAGVIGEPGRVDHGTTQTDSLALERQRGITIRSAVVSLTINGTSVNLIDTPGHPDFIAEVDRVLGVLDGAILVISSVEGVQPQTRVLMRALQRMGVPTLLFLNKIDRVGADVERTLAQIRQRLGVTAIPMCRAEGLGTRGAQVIPPSEADEVGLIEALAAQSDRLLKAYIEDDTTLTPEILRDELAAQTGQGLVYPVYAGSAVTGSGVEALMAGVASLLPTAMGDTDGPVSGSIFKIERGGGGEKIAYVRMFSGTLRTRDRVSAGPDKVTGINVFDDGAWARRDIVAAGEIGKLWGLGQMKVGEAIGEPRGTSARHHFALPTLEAVIVPVAHENHVALRSALAQLVEQDPLINVRSSQAHQDLAVSLYGEVQKEVIQATLAADFGIDVLFHETTTLYIERPAGPGEALELLNSEGNPFRATIGLRVEPAPHGSGNSFALDVDFRSVPQFVYGSLDNFAVSMEQYVRDTLREGLYGWPVSDCAVTMIASNYSSPDGPPSTRGPLSTAADFRKLTPIVLMRALEAAGTAVCEPLSHVHIDAPAESLGTILRTLTKLGATVEAQAAQGDDISIDAVLPASSVHHLHHRLPDLTGGEGVLESAPAGHQPVRGTPPKRR</sequence>
<dbReference type="InterPro" id="IPR005517">
    <property type="entry name" value="Transl_elong_EFG/EF2_IV"/>
</dbReference>
<feature type="domain" description="Tr-type G" evidence="5">
    <location>
        <begin position="3"/>
        <end position="250"/>
    </location>
</feature>
<dbReference type="InterPro" id="IPR014721">
    <property type="entry name" value="Ribsml_uS5_D2-typ_fold_subgr"/>
</dbReference>
<dbReference type="RefSeq" id="WP_203915383.1">
    <property type="nucleotide sequence ID" value="NZ_BONY01000152.1"/>
</dbReference>
<dbReference type="EMBL" id="BONY01000152">
    <property type="protein sequence ID" value="GIH11657.1"/>
    <property type="molecule type" value="Genomic_DNA"/>
</dbReference>
<dbReference type="GO" id="GO:0005525">
    <property type="term" value="F:GTP binding"/>
    <property type="evidence" value="ECO:0007669"/>
    <property type="project" value="UniProtKB-KW"/>
</dbReference>
<keyword evidence="7" id="KW-1185">Reference proteome</keyword>